<dbReference type="DrugCentral" id="Q7YWJ9"/>
<evidence type="ECO:0000256" key="1">
    <source>
        <dbReference type="ARBA" id="ARBA00005964"/>
    </source>
</evidence>
<keyword evidence="7" id="KW-0325">Glycoprotein</keyword>
<keyword evidence="5" id="KW-0770">Synapse</keyword>
<feature type="region of interest" description="Disordered" evidence="12">
    <location>
        <begin position="1"/>
        <end position="25"/>
    </location>
</feature>
<comment type="similarity">
    <text evidence="1 11">Belongs to the type-B carboxylesterase/lipase family.</text>
</comment>
<dbReference type="EMBL" id="AY134873">
    <property type="protein sequence ID" value="AAN06931.1"/>
    <property type="molecule type" value="mRNA"/>
</dbReference>
<keyword evidence="4" id="KW-0531">Neurotransmitter degradation</keyword>
<feature type="active site" description="Acyl-ester intermediate" evidence="10">
    <location>
        <position position="315"/>
    </location>
</feature>
<dbReference type="InterPro" id="IPR050654">
    <property type="entry name" value="AChE-related_enzymes"/>
</dbReference>
<dbReference type="AlphaFoldDB" id="Q7YWJ9"/>
<dbReference type="PRINTS" id="PR00878">
    <property type="entry name" value="CHOLNESTRASE"/>
</dbReference>
<proteinExistence type="evidence at transcript level"/>
<keyword evidence="3 11" id="KW-0378">Hydrolase</keyword>
<dbReference type="MEROPS" id="S09.980"/>
<dbReference type="InterPro" id="IPR000997">
    <property type="entry name" value="Cholinesterase"/>
</dbReference>
<dbReference type="GO" id="GO:0045202">
    <property type="term" value="C:synapse"/>
    <property type="evidence" value="ECO:0007669"/>
    <property type="project" value="UniProtKB-SubCell"/>
</dbReference>
<dbReference type="FunFam" id="3.40.50.1820:FF:000029">
    <property type="entry name" value="Acetylcholinesterase"/>
    <property type="match status" value="1"/>
</dbReference>
<dbReference type="GO" id="GO:0005615">
    <property type="term" value="C:extracellular space"/>
    <property type="evidence" value="ECO:0007669"/>
    <property type="project" value="TreeGrafter"/>
</dbReference>
<evidence type="ECO:0000259" key="13">
    <source>
        <dbReference type="Pfam" id="PF00135"/>
    </source>
</evidence>
<dbReference type="GO" id="GO:0043083">
    <property type="term" value="C:synaptic cleft"/>
    <property type="evidence" value="ECO:0007669"/>
    <property type="project" value="GOC"/>
</dbReference>
<dbReference type="BindingDB" id="Q7YWJ9"/>
<dbReference type="GO" id="GO:0019695">
    <property type="term" value="P:choline metabolic process"/>
    <property type="evidence" value="ECO:0007669"/>
    <property type="project" value="TreeGrafter"/>
</dbReference>
<comment type="subcellular location">
    <subcellularLocation>
        <location evidence="8">Synapse</location>
    </subcellularLocation>
</comment>
<accession>Q7YWJ9</accession>
<dbReference type="InterPro" id="IPR002018">
    <property type="entry name" value="CarbesteraseB"/>
</dbReference>
<dbReference type="SMR" id="Q7YWJ9"/>
<evidence type="ECO:0000256" key="5">
    <source>
        <dbReference type="ARBA" id="ARBA00023018"/>
    </source>
</evidence>
<dbReference type="InterPro" id="IPR001445">
    <property type="entry name" value="Acylcholinesterase_insect"/>
</dbReference>
<evidence type="ECO:0000256" key="11">
    <source>
        <dbReference type="RuleBase" id="RU361235"/>
    </source>
</evidence>
<dbReference type="InterPro" id="IPR029058">
    <property type="entry name" value="AB_hydrolase_fold"/>
</dbReference>
<dbReference type="EC" id="3.1.1.-" evidence="11"/>
<evidence type="ECO:0000313" key="14">
    <source>
        <dbReference type="EMBL" id="AAN06931.1"/>
    </source>
</evidence>
<protein>
    <recommendedName>
        <fullName evidence="11">Carboxylic ester hydrolase</fullName>
        <ecNumber evidence="11">3.1.1.-</ecNumber>
    </recommendedName>
</protein>
<comment type="catalytic activity">
    <reaction evidence="9">
        <text>acetylcholine + H2O = choline + acetate + H(+)</text>
        <dbReference type="Rhea" id="RHEA:17561"/>
        <dbReference type="ChEBI" id="CHEBI:15354"/>
        <dbReference type="ChEBI" id="CHEBI:15355"/>
        <dbReference type="ChEBI" id="CHEBI:15377"/>
        <dbReference type="ChEBI" id="CHEBI:15378"/>
        <dbReference type="ChEBI" id="CHEBI:30089"/>
        <dbReference type="EC" id="3.1.1.7"/>
    </reaction>
</comment>
<dbReference type="VEuPathDB" id="VectorBase:MDOMA2_016316"/>
<evidence type="ECO:0000256" key="9">
    <source>
        <dbReference type="ARBA" id="ARBA00048484"/>
    </source>
</evidence>
<evidence type="ECO:0000256" key="7">
    <source>
        <dbReference type="ARBA" id="ARBA00023180"/>
    </source>
</evidence>
<dbReference type="Gene3D" id="3.40.50.1820">
    <property type="entry name" value="alpha/beta hydrolase"/>
    <property type="match status" value="1"/>
</dbReference>
<reference evidence="14" key="1">
    <citation type="submission" date="2002-07" db="EMBL/GenBank/DDBJ databases">
        <title>Cloning of resistant Ache gene from Musca domestica.</title>
        <authorList>
            <person name="Kim C.-S."/>
            <person name="Kim S.-I."/>
        </authorList>
    </citation>
    <scope>NUCLEOTIDE SEQUENCE</scope>
</reference>
<dbReference type="GO" id="GO:0005886">
    <property type="term" value="C:plasma membrane"/>
    <property type="evidence" value="ECO:0007669"/>
    <property type="project" value="TreeGrafter"/>
</dbReference>
<gene>
    <name evidence="14" type="primary">Ache</name>
</gene>
<sequence length="692" mass="76707">MARSVRTPISPSSSSSSRSSWSSPSSSSFYSLLSSFKASLTRPSSSSSVAHHLAARNNDICRGLFATLVILLRMSALTSAMTDHLTVQTTSGPVRGRSVTVQGRDVHVFTGIPYAKPPVDDLRFRKPVPAEPWHGVLDATRLPATCVQERYEYFPGFSGEEMWNPNTNVSEDCLFMNIWAPAKARLRHGRGTNGGEHSSKTDQDHLIHSATPQNTTNGLPILIWIYGGGFMTGSATLDIYNAEIMSAVGNVIVASFQYRVGAFGFLHLSPVMPGFEEEAPGNVGLWDQALALRWLKENARAFGGNPEWMTLFGGSSGSSSVNAQLMSPVTRGLVKRGMMQSATMNAPWSHMTSEKAVEIGKALVNDCNCNASLLPENPQAVMACMRQVDAKTISVQQWNSYSGILSYPSAPTIDGAFLPADPMTLLKTADLSGYDILIGNVKDEGAYFLLYDFIDYFDKDDATSLPRDKYLEIMNNIFQKASQAEREAIIFQYTSWEGNPGYQNQQQIGRAVGDHFFTCPTNEYAQALAERGASVHYYYFTHRTSTSLWGEWMGVLHGDEIEYFFGQPLNNSLQYRPVERELGKRMLNSVIEFAKSGNPAVDGEEWPNFSKEDPVYYVFSTDEKIEKLQRGPLAKRCSFWNDYLPKVRSWIGSECENKSSTSASATIYEMKMQQLTLLAVAIILTMVNSIFQ</sequence>
<dbReference type="ESTHER" id="musdo-ACHE">
    <property type="family name" value="ACHE"/>
</dbReference>
<dbReference type="InterPro" id="IPR019826">
    <property type="entry name" value="Carboxylesterase_B_AS"/>
</dbReference>
<dbReference type="VEuPathDB" id="VectorBase:MDOA006787"/>
<evidence type="ECO:0000256" key="4">
    <source>
        <dbReference type="ARBA" id="ARBA00022867"/>
    </source>
</evidence>
<dbReference type="ChEMBL" id="CHEMBL2242743"/>
<evidence type="ECO:0000256" key="8">
    <source>
        <dbReference type="ARBA" id="ARBA00034103"/>
    </source>
</evidence>
<feature type="active site" description="Charge relay system" evidence="10">
    <location>
        <position position="557"/>
    </location>
</feature>
<dbReference type="PRINTS" id="PR00880">
    <property type="entry name" value="ACHEINSECT"/>
</dbReference>
<organism evidence="14">
    <name type="scientific">Musca domestica</name>
    <name type="common">House fly</name>
    <dbReference type="NCBI Taxonomy" id="7370"/>
    <lineage>
        <taxon>Eukaryota</taxon>
        <taxon>Metazoa</taxon>
        <taxon>Ecdysozoa</taxon>
        <taxon>Arthropoda</taxon>
        <taxon>Hexapoda</taxon>
        <taxon>Insecta</taxon>
        <taxon>Pterygota</taxon>
        <taxon>Neoptera</taxon>
        <taxon>Endopterygota</taxon>
        <taxon>Diptera</taxon>
        <taxon>Brachycera</taxon>
        <taxon>Muscomorpha</taxon>
        <taxon>Muscoidea</taxon>
        <taxon>Muscidae</taxon>
        <taxon>Musca</taxon>
    </lineage>
</organism>
<feature type="compositionally biased region" description="Low complexity" evidence="12">
    <location>
        <begin position="10"/>
        <end position="25"/>
    </location>
</feature>
<dbReference type="PANTHER" id="PTHR43918:SF13">
    <property type="entry name" value="ACETYLCHOLINESTERASE"/>
    <property type="match status" value="1"/>
</dbReference>
<keyword evidence="6" id="KW-1015">Disulfide bond</keyword>
<dbReference type="GO" id="GO:0001507">
    <property type="term" value="P:acetylcholine catabolic process in synaptic cleft"/>
    <property type="evidence" value="ECO:0007669"/>
    <property type="project" value="InterPro"/>
</dbReference>
<keyword evidence="2" id="KW-0719">Serine esterase</keyword>
<evidence type="ECO:0000256" key="3">
    <source>
        <dbReference type="ARBA" id="ARBA00022801"/>
    </source>
</evidence>
<evidence type="ECO:0000256" key="2">
    <source>
        <dbReference type="ARBA" id="ARBA00022487"/>
    </source>
</evidence>
<feature type="domain" description="Carboxylesterase type B" evidence="13">
    <location>
        <begin position="85"/>
        <end position="640"/>
    </location>
</feature>
<evidence type="ECO:0000256" key="6">
    <source>
        <dbReference type="ARBA" id="ARBA00023157"/>
    </source>
</evidence>
<dbReference type="PROSITE" id="PS00122">
    <property type="entry name" value="CARBOXYLESTERASE_B_1"/>
    <property type="match status" value="1"/>
</dbReference>
<evidence type="ECO:0000256" key="12">
    <source>
        <dbReference type="SAM" id="MobiDB-lite"/>
    </source>
</evidence>
<dbReference type="Pfam" id="PF00135">
    <property type="entry name" value="COesterase"/>
    <property type="match status" value="1"/>
</dbReference>
<dbReference type="GO" id="GO:0003990">
    <property type="term" value="F:acetylcholinesterase activity"/>
    <property type="evidence" value="ECO:0007669"/>
    <property type="project" value="UniProtKB-EC"/>
</dbReference>
<dbReference type="SUPFAM" id="SSF53474">
    <property type="entry name" value="alpha/beta-Hydrolases"/>
    <property type="match status" value="1"/>
</dbReference>
<name>Q7YWJ9_MUSDO</name>
<dbReference type="PANTHER" id="PTHR43918">
    <property type="entry name" value="ACETYLCHOLINESTERASE"/>
    <property type="match status" value="1"/>
</dbReference>
<feature type="active site" description="Charge relay system" evidence="10">
    <location>
        <position position="444"/>
    </location>
</feature>
<evidence type="ECO:0000256" key="10">
    <source>
        <dbReference type="PIRSR" id="PIRSR600997-1"/>
    </source>
</evidence>